<reference evidence="1" key="2">
    <citation type="submission" date="2020-05" db="UniProtKB">
        <authorList>
            <consortium name="EnsemblMetazoa"/>
        </authorList>
    </citation>
    <scope>IDENTIFICATION</scope>
    <source>
        <strain evidence="1">MINIMUS1</strain>
    </source>
</reference>
<name>A0A182WP68_9DIPT</name>
<dbReference type="EnsemblMetazoa" id="AMIN014477-RA">
    <property type="protein sequence ID" value="AMIN014477-PA"/>
    <property type="gene ID" value="AMIN014477"/>
</dbReference>
<accession>A0A182WP68</accession>
<sequence>MEFVCCGSLFLTLAEQTGLSFQTGVLPVHAVTFPVRAAVGISSS</sequence>
<organism evidence="1 2">
    <name type="scientific">Anopheles minimus</name>
    <dbReference type="NCBI Taxonomy" id="112268"/>
    <lineage>
        <taxon>Eukaryota</taxon>
        <taxon>Metazoa</taxon>
        <taxon>Ecdysozoa</taxon>
        <taxon>Arthropoda</taxon>
        <taxon>Hexapoda</taxon>
        <taxon>Insecta</taxon>
        <taxon>Pterygota</taxon>
        <taxon>Neoptera</taxon>
        <taxon>Endopterygota</taxon>
        <taxon>Diptera</taxon>
        <taxon>Nematocera</taxon>
        <taxon>Culicoidea</taxon>
        <taxon>Culicidae</taxon>
        <taxon>Anophelinae</taxon>
        <taxon>Anopheles</taxon>
    </lineage>
</organism>
<evidence type="ECO:0000313" key="1">
    <source>
        <dbReference type="EnsemblMetazoa" id="AMIN014477-PA"/>
    </source>
</evidence>
<dbReference type="Proteomes" id="UP000075920">
    <property type="component" value="Unassembled WGS sequence"/>
</dbReference>
<reference evidence="2" key="1">
    <citation type="submission" date="2013-03" db="EMBL/GenBank/DDBJ databases">
        <title>The Genome Sequence of Anopheles minimus MINIMUS1.</title>
        <authorList>
            <consortium name="The Broad Institute Genomics Platform"/>
            <person name="Neafsey D.E."/>
            <person name="Walton C."/>
            <person name="Walker B."/>
            <person name="Young S.K."/>
            <person name="Zeng Q."/>
            <person name="Gargeya S."/>
            <person name="Fitzgerald M."/>
            <person name="Haas B."/>
            <person name="Abouelleil A."/>
            <person name="Allen A.W."/>
            <person name="Alvarado L."/>
            <person name="Arachchi H.M."/>
            <person name="Berlin A.M."/>
            <person name="Chapman S.B."/>
            <person name="Gainer-Dewar J."/>
            <person name="Goldberg J."/>
            <person name="Griggs A."/>
            <person name="Gujja S."/>
            <person name="Hansen M."/>
            <person name="Howarth C."/>
            <person name="Imamovic A."/>
            <person name="Ireland A."/>
            <person name="Larimer J."/>
            <person name="McCowan C."/>
            <person name="Murphy C."/>
            <person name="Pearson M."/>
            <person name="Poon T.W."/>
            <person name="Priest M."/>
            <person name="Roberts A."/>
            <person name="Saif S."/>
            <person name="Shea T."/>
            <person name="Sisk P."/>
            <person name="Sykes S."/>
            <person name="Wortman J."/>
            <person name="Nusbaum C."/>
            <person name="Birren B."/>
        </authorList>
    </citation>
    <scope>NUCLEOTIDE SEQUENCE [LARGE SCALE GENOMIC DNA]</scope>
    <source>
        <strain evidence="2">MINIMUS1</strain>
    </source>
</reference>
<dbReference type="VEuPathDB" id="VectorBase:AMIN014477"/>
<dbReference type="AlphaFoldDB" id="A0A182WP68"/>
<evidence type="ECO:0000313" key="2">
    <source>
        <dbReference type="Proteomes" id="UP000075920"/>
    </source>
</evidence>
<keyword evidence="2" id="KW-1185">Reference proteome</keyword>
<proteinExistence type="predicted"/>
<protein>
    <submittedName>
        <fullName evidence="1">Uncharacterized protein</fullName>
    </submittedName>
</protein>